<name>A0A4V1AN72_9BACL</name>
<feature type="domain" description="Calcineurin-like phosphoesterase" evidence="5">
    <location>
        <begin position="36"/>
        <end position="253"/>
    </location>
</feature>
<dbReference type="InterPro" id="IPR029052">
    <property type="entry name" value="Metallo-depent_PP-like"/>
</dbReference>
<feature type="signal peptide" evidence="4">
    <location>
        <begin position="1"/>
        <end position="29"/>
    </location>
</feature>
<evidence type="ECO:0000256" key="2">
    <source>
        <dbReference type="ARBA" id="ARBA00022525"/>
    </source>
</evidence>
<keyword evidence="8" id="KW-1185">Reference proteome</keyword>
<dbReference type="InterPro" id="IPR036907">
    <property type="entry name" value="5'-Nucleotdase_C_sf"/>
</dbReference>
<dbReference type="RefSeq" id="WP_134210341.1">
    <property type="nucleotide sequence ID" value="NZ_CP038015.1"/>
</dbReference>
<dbReference type="InterPro" id="IPR004843">
    <property type="entry name" value="Calcineurin-like_PHP"/>
</dbReference>
<dbReference type="OrthoDB" id="9801679at2"/>
<dbReference type="EMBL" id="CP038015">
    <property type="protein sequence ID" value="QBP41765.1"/>
    <property type="molecule type" value="Genomic_DNA"/>
</dbReference>
<evidence type="ECO:0000259" key="5">
    <source>
        <dbReference type="Pfam" id="PF00149"/>
    </source>
</evidence>
<dbReference type="FunFam" id="3.90.780.10:FF:000004">
    <property type="entry name" value="UDP-sugar hydrolase, putative"/>
    <property type="match status" value="1"/>
</dbReference>
<feature type="chain" id="PRO_5020948906" description="Multifunctional 2',3'-cyclic-nucleotide 2'-phosphodiesterase/5'-nucleotidase/3'-nucleotidase" evidence="4">
    <location>
        <begin position="30"/>
        <end position="819"/>
    </location>
</feature>
<evidence type="ECO:0000313" key="7">
    <source>
        <dbReference type="EMBL" id="QBP41765.1"/>
    </source>
</evidence>
<dbReference type="PANTHER" id="PTHR11575">
    <property type="entry name" value="5'-NUCLEOTIDASE-RELATED"/>
    <property type="match status" value="1"/>
</dbReference>
<evidence type="ECO:0000256" key="4">
    <source>
        <dbReference type="SAM" id="SignalP"/>
    </source>
</evidence>
<evidence type="ECO:0000313" key="8">
    <source>
        <dbReference type="Proteomes" id="UP000294292"/>
    </source>
</evidence>
<dbReference type="GO" id="GO:0009166">
    <property type="term" value="P:nucleotide catabolic process"/>
    <property type="evidence" value="ECO:0007669"/>
    <property type="project" value="InterPro"/>
</dbReference>
<dbReference type="InterPro" id="IPR007253">
    <property type="entry name" value="Cell_wall-bd_2"/>
</dbReference>
<proteinExistence type="predicted"/>
<dbReference type="Gene3D" id="3.90.780.10">
    <property type="entry name" value="5'-Nucleotidase, C-terminal domain"/>
    <property type="match status" value="1"/>
</dbReference>
<dbReference type="GO" id="GO:0005576">
    <property type="term" value="C:extracellular region"/>
    <property type="evidence" value="ECO:0007669"/>
    <property type="project" value="UniProtKB-SubCell"/>
</dbReference>
<dbReference type="Proteomes" id="UP000294292">
    <property type="component" value="Chromosome"/>
</dbReference>
<dbReference type="SUPFAM" id="SSF56300">
    <property type="entry name" value="Metallo-dependent phosphatases"/>
    <property type="match status" value="1"/>
</dbReference>
<dbReference type="GO" id="GO:0016787">
    <property type="term" value="F:hydrolase activity"/>
    <property type="evidence" value="ECO:0007669"/>
    <property type="project" value="InterPro"/>
</dbReference>
<gene>
    <name evidence="7" type="ORF">E2636_11675</name>
</gene>
<sequence>MNKKFISILSSTILTASLFSFSNPVIVKAGDDFSLTVIHSNDTHANLDNIAKTVTLVKELRTKNPNNLLLNAGDVFSGTLYFNSFKGQADLEFMNMMKYDAMTFGNHEFDLGDSSDGHKALADFVANAEFPIISANTSFTADPLFAGLQTNGFGGNDESGQVFDGIIKEVDGEKMGIFGLTTAETEFISSPKSVEFTEYIAEAKAAVAYLQANDVDKIIALTHLGFDDAYDNDLTLATEVPDIDIIVGGHTHTKLDGGRLIDRANAANTIIVQANEYNKLLGELNVTFNETGELTSHTSKLHTVSDATEDADAAAKLKPYSDEIEKVKNESTGVSTTSVLDGERGNVRTGETNLGNLMTDGMLDAAKKIDKDTVIAVQNGGGIRASINKGDITVGEVLTVMPFGNSLAIMELPGDAIYSALEHSVSQSPKESGAFLHVAGLVVNYDNTQEAGSRVISAFVQDEEGNLTFLDSEKTYKVATNSFTAKGGDGYSMFKDAYDTGKVSEPGNADWETFINYIQGLDTINGDREGRINQVRLAGKSRYETAVEISKAGFSSAETVVIARGDEFADSMTAGPLAYQLNSPILLTRTNSLPASVVDELKRLGTKKVVIMGGSKAISKEVVDSLYDIGISVRRIAGGDRYETAAKVARELSTPEEAIVVSGLTYPDALSIGSYAAQSSTPILLTRTDSIPAATKAALTNVKKSYVIGGKLAVSEAVENALPAPTRVSGKTRYATSVAVAETFHGEAWASFVASGSGFADALTGSVLAAKYDAPVLLVGLAGLPTEVKEYIDGNPSATYIVTGGKLAVSDDTYYEIYE</sequence>
<dbReference type="PRINTS" id="PR01607">
    <property type="entry name" value="APYRASEFAMLY"/>
</dbReference>
<dbReference type="Gene3D" id="3.40.50.12090">
    <property type="match status" value="2"/>
</dbReference>
<protein>
    <recommendedName>
        <fullName evidence="9">Multifunctional 2',3'-cyclic-nucleotide 2'-phosphodiesterase/5'-nucleotidase/3'-nucleotidase</fullName>
    </recommendedName>
</protein>
<reference evidence="7 8" key="1">
    <citation type="submission" date="2019-03" db="EMBL/GenBank/DDBJ databases">
        <title>Complete genome sequence of Paenisporosarcina antarctica CGMCC 1.6503T.</title>
        <authorList>
            <person name="Rong J.-C."/>
            <person name="Chi N.-Y."/>
            <person name="Zhang Q.-F."/>
        </authorList>
    </citation>
    <scope>NUCLEOTIDE SEQUENCE [LARGE SCALE GENOMIC DNA]</scope>
    <source>
        <strain evidence="7 8">CGMCC 1.6503</strain>
    </source>
</reference>
<dbReference type="SUPFAM" id="SSF55816">
    <property type="entry name" value="5'-nucleotidase (syn. UDP-sugar hydrolase), C-terminal domain"/>
    <property type="match status" value="1"/>
</dbReference>
<dbReference type="InterPro" id="IPR008334">
    <property type="entry name" value="5'-Nucleotdase_C"/>
</dbReference>
<dbReference type="KEGG" id="panc:E2636_11675"/>
<dbReference type="InterPro" id="IPR006179">
    <property type="entry name" value="5_nucleotidase/apyrase"/>
</dbReference>
<dbReference type="Pfam" id="PF02872">
    <property type="entry name" value="5_nucleotid_C"/>
    <property type="match status" value="1"/>
</dbReference>
<dbReference type="Gene3D" id="3.60.21.10">
    <property type="match status" value="1"/>
</dbReference>
<keyword evidence="2" id="KW-0964">Secreted</keyword>
<organism evidence="7 8">
    <name type="scientific">Paenisporosarcina antarctica</name>
    <dbReference type="NCBI Taxonomy" id="417367"/>
    <lineage>
        <taxon>Bacteria</taxon>
        <taxon>Bacillati</taxon>
        <taxon>Bacillota</taxon>
        <taxon>Bacilli</taxon>
        <taxon>Bacillales</taxon>
        <taxon>Caryophanaceae</taxon>
        <taxon>Paenisporosarcina</taxon>
    </lineage>
</organism>
<evidence type="ECO:0000256" key="3">
    <source>
        <dbReference type="ARBA" id="ARBA00022729"/>
    </source>
</evidence>
<evidence type="ECO:0000259" key="6">
    <source>
        <dbReference type="Pfam" id="PF02872"/>
    </source>
</evidence>
<dbReference type="PANTHER" id="PTHR11575:SF24">
    <property type="entry name" value="5'-NUCLEOTIDASE"/>
    <property type="match status" value="1"/>
</dbReference>
<keyword evidence="3 4" id="KW-0732">Signal</keyword>
<dbReference type="Pfam" id="PF04122">
    <property type="entry name" value="CW_binding_2"/>
    <property type="match status" value="3"/>
</dbReference>
<comment type="subcellular location">
    <subcellularLocation>
        <location evidence="1">Secreted</location>
    </subcellularLocation>
</comment>
<evidence type="ECO:0008006" key="9">
    <source>
        <dbReference type="Google" id="ProtNLM"/>
    </source>
</evidence>
<feature type="domain" description="5'-Nucleotidase C-terminal" evidence="6">
    <location>
        <begin position="336"/>
        <end position="496"/>
    </location>
</feature>
<evidence type="ECO:0000256" key="1">
    <source>
        <dbReference type="ARBA" id="ARBA00004613"/>
    </source>
</evidence>
<dbReference type="Pfam" id="PF00149">
    <property type="entry name" value="Metallophos"/>
    <property type="match status" value="1"/>
</dbReference>
<dbReference type="AlphaFoldDB" id="A0A4V1AN72"/>
<accession>A0A4V1AN72</accession>